<dbReference type="SFLD" id="SFLDS00003">
    <property type="entry name" value="Haloacid_Dehalogenase"/>
    <property type="match status" value="1"/>
</dbReference>
<dbReference type="SFLD" id="SFLDG01140">
    <property type="entry name" value="C2.B:_Phosphomannomutase_and_P"/>
    <property type="match status" value="1"/>
</dbReference>
<reference evidence="1 2" key="1">
    <citation type="submission" date="2015-09" db="EMBL/GenBank/DDBJ databases">
        <title>Bacillus cereus food isolates.</title>
        <authorList>
            <person name="Boekhorst J."/>
        </authorList>
    </citation>
    <scope>NUCLEOTIDE SEQUENCE [LARGE SCALE GENOMIC DNA]</scope>
    <source>
        <strain evidence="1 2">B4082</strain>
    </source>
</reference>
<comment type="caution">
    <text evidence="1">The sequence shown here is derived from an EMBL/GenBank/DDBJ whole genome shotgun (WGS) entry which is preliminary data.</text>
</comment>
<dbReference type="NCBIfam" id="TIGR00099">
    <property type="entry name" value="Cof-subfamily"/>
    <property type="match status" value="1"/>
</dbReference>
<evidence type="ECO:0000313" key="1">
    <source>
        <dbReference type="EMBL" id="KZD35527.1"/>
    </source>
</evidence>
<dbReference type="InterPro" id="IPR036412">
    <property type="entry name" value="HAD-like_sf"/>
</dbReference>
<dbReference type="InterPro" id="IPR023214">
    <property type="entry name" value="HAD_sf"/>
</dbReference>
<dbReference type="AlphaFoldDB" id="A0A164FKV8"/>
<dbReference type="GO" id="GO:0000287">
    <property type="term" value="F:magnesium ion binding"/>
    <property type="evidence" value="ECO:0007669"/>
    <property type="project" value="TreeGrafter"/>
</dbReference>
<proteinExistence type="predicted"/>
<dbReference type="GO" id="GO:0005829">
    <property type="term" value="C:cytosol"/>
    <property type="evidence" value="ECO:0007669"/>
    <property type="project" value="TreeGrafter"/>
</dbReference>
<dbReference type="SUPFAM" id="SSF56784">
    <property type="entry name" value="HAD-like"/>
    <property type="match status" value="1"/>
</dbReference>
<dbReference type="GO" id="GO:0016791">
    <property type="term" value="F:phosphatase activity"/>
    <property type="evidence" value="ECO:0007669"/>
    <property type="project" value="UniProtKB-ARBA"/>
</dbReference>
<evidence type="ECO:0000313" key="2">
    <source>
        <dbReference type="Proteomes" id="UP000076501"/>
    </source>
</evidence>
<dbReference type="PANTHER" id="PTHR10000">
    <property type="entry name" value="PHOSPHOSERINE PHOSPHATASE"/>
    <property type="match status" value="1"/>
</dbReference>
<dbReference type="EMBL" id="LJKA01000040">
    <property type="protein sequence ID" value="KZD35527.1"/>
    <property type="molecule type" value="Genomic_DNA"/>
</dbReference>
<dbReference type="InterPro" id="IPR006379">
    <property type="entry name" value="HAD-SF_hydro_IIB"/>
</dbReference>
<dbReference type="Gene3D" id="3.40.50.1000">
    <property type="entry name" value="HAD superfamily/HAD-like"/>
    <property type="match status" value="1"/>
</dbReference>
<organism evidence="1 2">
    <name type="scientific">Bacillus cereus</name>
    <dbReference type="NCBI Taxonomy" id="1396"/>
    <lineage>
        <taxon>Bacteria</taxon>
        <taxon>Bacillati</taxon>
        <taxon>Bacillota</taxon>
        <taxon>Bacilli</taxon>
        <taxon>Bacillales</taxon>
        <taxon>Bacillaceae</taxon>
        <taxon>Bacillus</taxon>
        <taxon>Bacillus cereus group</taxon>
    </lineage>
</organism>
<dbReference type="InterPro" id="IPR000150">
    <property type="entry name" value="Cof"/>
</dbReference>
<name>A0A164FKV8_BACCE</name>
<dbReference type="Proteomes" id="UP000076501">
    <property type="component" value="Unassembled WGS sequence"/>
</dbReference>
<dbReference type="Gene3D" id="3.30.1240.10">
    <property type="match status" value="1"/>
</dbReference>
<sequence length="258" mass="28763">MYKVVFFDVDGTLLSEIDRSMHESTKEAIQRLIDKGIHVVVTTGRPYSLCSQFKELGIHTIISANGAHIKCGETVIHKSVISSEIVHDILGFAELHGHGVSYFTEGFAMNGIASDNERVIQALSETLNLEEYPEKSKDLSEEIYCLCLYADEIESQKFIKKYPMLTFDRFHGYVINVLEDSKVSKLTAIQKVLEHLNICESEAVAFGDGRNDIEMLQYVGLGIAMGNGGEELKTRADFVTKKASEGGIAFALKEFRII</sequence>
<protein>
    <submittedName>
        <fullName evidence="1">HAD-superfamily hydrolase subfamily IIB</fullName>
    </submittedName>
</protein>
<dbReference type="Pfam" id="PF08282">
    <property type="entry name" value="Hydrolase_3"/>
    <property type="match status" value="1"/>
</dbReference>
<gene>
    <name evidence="1" type="ORF">B4082_2518</name>
</gene>
<dbReference type="NCBIfam" id="TIGR01484">
    <property type="entry name" value="HAD-SF-IIB"/>
    <property type="match status" value="1"/>
</dbReference>
<dbReference type="PROSITE" id="PS01228">
    <property type="entry name" value="COF_1"/>
    <property type="match status" value="1"/>
</dbReference>
<dbReference type="PANTHER" id="PTHR10000:SF25">
    <property type="entry name" value="PHOSPHATASE YKRA-RELATED"/>
    <property type="match status" value="1"/>
</dbReference>
<keyword evidence="1" id="KW-0378">Hydrolase</keyword>
<dbReference type="CDD" id="cd07517">
    <property type="entry name" value="HAD_HPP"/>
    <property type="match status" value="1"/>
</dbReference>
<dbReference type="PATRIC" id="fig|1396.539.peg.1559"/>
<dbReference type="PROSITE" id="PS01229">
    <property type="entry name" value="COF_2"/>
    <property type="match status" value="1"/>
</dbReference>
<accession>A0A164FKV8</accession>
<dbReference type="RefSeq" id="WP_063222747.1">
    <property type="nucleotide sequence ID" value="NZ_JAEHBS010000016.1"/>
</dbReference>